<evidence type="ECO:0000256" key="1">
    <source>
        <dbReference type="SAM" id="Phobius"/>
    </source>
</evidence>
<dbReference type="AlphaFoldDB" id="A0A8J3YLN6"/>
<protein>
    <recommendedName>
        <fullName evidence="4">WD40 repeat domain-containing protein</fullName>
    </recommendedName>
</protein>
<dbReference type="SUPFAM" id="SSF82171">
    <property type="entry name" value="DPP6 N-terminal domain-like"/>
    <property type="match status" value="1"/>
</dbReference>
<dbReference type="InterPro" id="IPR015943">
    <property type="entry name" value="WD40/YVTN_repeat-like_dom_sf"/>
</dbReference>
<comment type="caution">
    <text evidence="2">The sequence shown here is derived from an EMBL/GenBank/DDBJ whole genome shotgun (WGS) entry which is preliminary data.</text>
</comment>
<keyword evidence="1" id="KW-0812">Transmembrane</keyword>
<proteinExistence type="predicted"/>
<dbReference type="EMBL" id="BOPF01000017">
    <property type="protein sequence ID" value="GIJ47734.1"/>
    <property type="molecule type" value="Genomic_DNA"/>
</dbReference>
<keyword evidence="1" id="KW-1133">Transmembrane helix</keyword>
<name>A0A8J3YLN6_9ACTN</name>
<evidence type="ECO:0008006" key="4">
    <source>
        <dbReference type="Google" id="ProtNLM"/>
    </source>
</evidence>
<sequence length="452" mass="49198">MTDLRGLMRELAEEAPAVPVPPDLYVNARRNRRRRRTAAVAAVLAIAALVVTGLIARPHPQAERFGGGEDGLPERLLSVPASTGANGADPVGPAAVIFSLGEDNPQSDHEDFGFAWWRGGHTVESSTIVARDRDAYRIVRAGYSTGAELSPDGRYLLSEGRVLDLATGDDRLKLRTVPPEQSWAPDGETPPYDGGVQLYGRWTEDGRRIVAVQDDRVVLVSWPSGQVERVLRTPQQRPVDQHVMVSPDARTVVVQSNNLLRGYDVGGTLSWSQEVSTDALVVAGRAAWRPDGRLFVFDRTDTVCDLCGWKPGTWRLSARDGATGERVAAPDYPAIRDAMYVNVLTWRGDVAYAVVSYTNHRTDDLVDVTGTALVRLRPGAAVPEVVLAGPEGTRYLGVATDLVERIRPLGEPDFGHNSAETLGLAVTWGTCPAIVLSVVVVALILRRRRRVR</sequence>
<keyword evidence="1" id="KW-0472">Membrane</keyword>
<organism evidence="2 3">
    <name type="scientific">Virgisporangium aliadipatigenens</name>
    <dbReference type="NCBI Taxonomy" id="741659"/>
    <lineage>
        <taxon>Bacteria</taxon>
        <taxon>Bacillati</taxon>
        <taxon>Actinomycetota</taxon>
        <taxon>Actinomycetes</taxon>
        <taxon>Micromonosporales</taxon>
        <taxon>Micromonosporaceae</taxon>
        <taxon>Virgisporangium</taxon>
    </lineage>
</organism>
<dbReference type="Proteomes" id="UP000619260">
    <property type="component" value="Unassembled WGS sequence"/>
</dbReference>
<dbReference type="Gene3D" id="2.130.10.10">
    <property type="entry name" value="YVTN repeat-like/Quinoprotein amine dehydrogenase"/>
    <property type="match status" value="1"/>
</dbReference>
<evidence type="ECO:0000313" key="3">
    <source>
        <dbReference type="Proteomes" id="UP000619260"/>
    </source>
</evidence>
<feature type="transmembrane region" description="Helical" evidence="1">
    <location>
        <begin position="38"/>
        <end position="56"/>
    </location>
</feature>
<accession>A0A8J3YLN6</accession>
<keyword evidence="3" id="KW-1185">Reference proteome</keyword>
<reference evidence="2" key="1">
    <citation type="submission" date="2021-01" db="EMBL/GenBank/DDBJ databases">
        <title>Whole genome shotgun sequence of Virgisporangium aliadipatigenens NBRC 105644.</title>
        <authorList>
            <person name="Komaki H."/>
            <person name="Tamura T."/>
        </authorList>
    </citation>
    <scope>NUCLEOTIDE SEQUENCE</scope>
    <source>
        <strain evidence="2">NBRC 105644</strain>
    </source>
</reference>
<dbReference type="RefSeq" id="WP_203901245.1">
    <property type="nucleotide sequence ID" value="NZ_BOPF01000017.1"/>
</dbReference>
<evidence type="ECO:0000313" key="2">
    <source>
        <dbReference type="EMBL" id="GIJ47734.1"/>
    </source>
</evidence>
<feature type="transmembrane region" description="Helical" evidence="1">
    <location>
        <begin position="422"/>
        <end position="445"/>
    </location>
</feature>
<gene>
    <name evidence="2" type="ORF">Val02_46200</name>
</gene>